<name>A0A5R9Q0T0_9GAMM</name>
<organism evidence="5 6">
    <name type="scientific">Pseudoalteromonas phenolica</name>
    <dbReference type="NCBI Taxonomy" id="161398"/>
    <lineage>
        <taxon>Bacteria</taxon>
        <taxon>Pseudomonadati</taxon>
        <taxon>Pseudomonadota</taxon>
        <taxon>Gammaproteobacteria</taxon>
        <taxon>Alteromonadales</taxon>
        <taxon>Pseudoalteromonadaceae</taxon>
        <taxon>Pseudoalteromonas</taxon>
    </lineage>
</organism>
<evidence type="ECO:0000313" key="6">
    <source>
        <dbReference type="Proteomes" id="UP000309186"/>
    </source>
</evidence>
<dbReference type="PANTHER" id="PTHR35936:SF19">
    <property type="entry name" value="AMINO-ACID-BINDING PROTEIN YXEM-RELATED"/>
    <property type="match status" value="1"/>
</dbReference>
<dbReference type="Pfam" id="PF00497">
    <property type="entry name" value="SBP_bac_3"/>
    <property type="match status" value="1"/>
</dbReference>
<dbReference type="RefSeq" id="WP_138481755.1">
    <property type="nucleotide sequence ID" value="NZ_PPSW01000017.1"/>
</dbReference>
<feature type="chain" id="PRO_5024416716" evidence="3">
    <location>
        <begin position="20"/>
        <end position="249"/>
    </location>
</feature>
<evidence type="ECO:0000256" key="2">
    <source>
        <dbReference type="ARBA" id="ARBA00022729"/>
    </source>
</evidence>
<reference evidence="5 6" key="1">
    <citation type="submission" date="2018-01" db="EMBL/GenBank/DDBJ databases">
        <title>Co-occurrence of chitin degradation, pigmentation and bioactivity in marine Pseudoalteromonas.</title>
        <authorList>
            <person name="Paulsen S."/>
            <person name="Gram L."/>
            <person name="Machado H."/>
        </authorList>
    </citation>
    <scope>NUCLEOTIDE SEQUENCE [LARGE SCALE GENOMIC DNA]</scope>
    <source>
        <strain evidence="5 6">S3663</strain>
    </source>
</reference>
<dbReference type="SUPFAM" id="SSF53850">
    <property type="entry name" value="Periplasmic binding protein-like II"/>
    <property type="match status" value="1"/>
</dbReference>
<dbReference type="OrthoDB" id="7354650at2"/>
<comment type="similarity">
    <text evidence="1">Belongs to the bacterial solute-binding protein 3 family.</text>
</comment>
<dbReference type="Proteomes" id="UP000309186">
    <property type="component" value="Unassembled WGS sequence"/>
</dbReference>
<protein>
    <submittedName>
        <fullName evidence="5">ABC transporter substrate-binding protein</fullName>
    </submittedName>
</protein>
<gene>
    <name evidence="5" type="ORF">C1E24_12040</name>
</gene>
<evidence type="ECO:0000259" key="4">
    <source>
        <dbReference type="Pfam" id="PF00497"/>
    </source>
</evidence>
<dbReference type="Gene3D" id="3.40.190.10">
    <property type="entry name" value="Periplasmic binding protein-like II"/>
    <property type="match status" value="2"/>
</dbReference>
<evidence type="ECO:0000256" key="1">
    <source>
        <dbReference type="ARBA" id="ARBA00010333"/>
    </source>
</evidence>
<feature type="signal peptide" evidence="3">
    <location>
        <begin position="1"/>
        <end position="19"/>
    </location>
</feature>
<comment type="caution">
    <text evidence="5">The sequence shown here is derived from an EMBL/GenBank/DDBJ whole genome shotgun (WGS) entry which is preliminary data.</text>
</comment>
<evidence type="ECO:0000313" key="5">
    <source>
        <dbReference type="EMBL" id="TLX46731.1"/>
    </source>
</evidence>
<accession>A0A5R9Q0T0</accession>
<evidence type="ECO:0000256" key="3">
    <source>
        <dbReference type="SAM" id="SignalP"/>
    </source>
</evidence>
<dbReference type="PANTHER" id="PTHR35936">
    <property type="entry name" value="MEMBRANE-BOUND LYTIC MUREIN TRANSGLYCOSYLASE F"/>
    <property type="match status" value="1"/>
</dbReference>
<sequence length="249" mass="28596">MFRQLFVFALFLFSTHALSCELVVRVEDYAAQSHRDENKQWQGIDIELTKALLNQAGCSYRFVPVPWGRALKMLEVGELDVMLSVSKTTERTKFAHFIGPQRIEKIKIVSKANPDIVVSSFKDILKIPLPLGIQEGAYYGESFNAFTKTLTPADRYFFKVPNNDTKLSLLIKNRIFGFLEEQLNIEYEIRHELTPKDVFVHPIIVNQAPVYFAFSKVSVTKEQLKTIERAFNHLTFSGVFEQILLTAQN</sequence>
<dbReference type="EMBL" id="PPSW01000017">
    <property type="protein sequence ID" value="TLX46731.1"/>
    <property type="molecule type" value="Genomic_DNA"/>
</dbReference>
<keyword evidence="2 3" id="KW-0732">Signal</keyword>
<proteinExistence type="inferred from homology"/>
<dbReference type="InterPro" id="IPR001638">
    <property type="entry name" value="Solute-binding_3/MltF_N"/>
</dbReference>
<feature type="domain" description="Solute-binding protein family 3/N-terminal" evidence="4">
    <location>
        <begin position="27"/>
        <end position="243"/>
    </location>
</feature>
<dbReference type="AlphaFoldDB" id="A0A5R9Q0T0"/>